<organism evidence="3 4">
    <name type="scientific">Phytoactinopolyspora halophila</name>
    <dbReference type="NCBI Taxonomy" id="1981511"/>
    <lineage>
        <taxon>Bacteria</taxon>
        <taxon>Bacillati</taxon>
        <taxon>Actinomycetota</taxon>
        <taxon>Actinomycetes</taxon>
        <taxon>Jiangellales</taxon>
        <taxon>Jiangellaceae</taxon>
        <taxon>Phytoactinopolyspora</taxon>
    </lineage>
</organism>
<evidence type="ECO:0000256" key="1">
    <source>
        <dbReference type="SAM" id="MobiDB-lite"/>
    </source>
</evidence>
<protein>
    <recommendedName>
        <fullName evidence="2">HNH nuclease domain-containing protein</fullName>
    </recommendedName>
</protein>
<feature type="region of interest" description="Disordered" evidence="1">
    <location>
        <begin position="722"/>
        <end position="744"/>
    </location>
</feature>
<feature type="region of interest" description="Disordered" evidence="1">
    <location>
        <begin position="1"/>
        <end position="43"/>
    </location>
</feature>
<dbReference type="Proteomes" id="UP000250462">
    <property type="component" value="Unassembled WGS sequence"/>
</dbReference>
<dbReference type="InterPro" id="IPR003870">
    <property type="entry name" value="DUF222"/>
</dbReference>
<dbReference type="CDD" id="cd00085">
    <property type="entry name" value="HNHc"/>
    <property type="match status" value="1"/>
</dbReference>
<feature type="compositionally biased region" description="Low complexity" evidence="1">
    <location>
        <begin position="341"/>
        <end position="351"/>
    </location>
</feature>
<sequence length="814" mass="85788">MAAMLNPPAPPPAEGEPPPGRYGEHHGAAAGDDATAAGHDATAARNGAESLSCILASASPGPGLAAVLNEVAVDQVSGHDTVSVMTAAYQQANHARAVFLQALLETGMRQPGSVETVSRVEVPHEFAAEEARVALAWSRRRADTTFELAFDVHHRLPVLGHAMLRGELDEARAQAFTQWTSGLADDDAAQICAELLPQAATLTVGQLIDRIKRRALAIDPDWAEKRYRNAMRQRRVVGSRNEDGTANLCGLDLPVNRTAAASDRVDTLARACKRSGDTRPIAHIRTDIFLGMLDGTLEQLTTDEIITHILTHPFTTDTHEADNTGGDEDTGGDGDPDDPNPDGTDGPTRPTGPGGTGGPSSPGGTGGPSSPDSTSGPSSPSGTSGVSVPHPDNPAARAPGARESGAHPDGGSPDVPVEPTNPGSTDTGSTNPGATNPGATNPGATDTGNKGVHPSHADMPPAEPATEATPATGANSWPVRELRVELSTLLEFNDHPAELPGWGYITAPLAREAVTTLFAAEWRWIICDERGQPVDHGITTRRPGPPGQGRPARQHSTRRGIVELHITHTDLDTLTTPNTHNSGWHAVVTDILEQHTASTSTTGRSTTGTSSTTDHDVRRRTATAGVRRLIEIRDRHCAHPSCRMPATRTDQDHTIDHAAGGPTIAANLVSLCRHDHRLKHHGGWHTHQPEYTLPRHAPSGHAPPEAGTLIWTSSLGHSYTSKPPPIIPELPRSRARPAAASYHAANPTHPAHVWRRASRRGRTLACGCHGSCACGPIMPARPTTSTRHGTRAPTQASAATSTISPMPEDDIPPF</sequence>
<feature type="domain" description="HNH nuclease" evidence="2">
    <location>
        <begin position="625"/>
        <end position="677"/>
    </location>
</feature>
<dbReference type="Pfam" id="PF02720">
    <property type="entry name" value="DUF222"/>
    <property type="match status" value="1"/>
</dbReference>
<dbReference type="SMART" id="SM00507">
    <property type="entry name" value="HNHc"/>
    <property type="match status" value="1"/>
</dbReference>
<comment type="caution">
    <text evidence="3">The sequence shown here is derived from an EMBL/GenBank/DDBJ whole genome shotgun (WGS) entry which is preliminary data.</text>
</comment>
<feature type="region of interest" description="Disordered" evidence="1">
    <location>
        <begin position="535"/>
        <end position="556"/>
    </location>
</feature>
<feature type="compositionally biased region" description="Acidic residues" evidence="1">
    <location>
        <begin position="325"/>
        <end position="340"/>
    </location>
</feature>
<feature type="compositionally biased region" description="Polar residues" evidence="1">
    <location>
        <begin position="421"/>
        <end position="448"/>
    </location>
</feature>
<feature type="compositionally biased region" description="Low complexity" evidence="1">
    <location>
        <begin position="28"/>
        <end position="43"/>
    </location>
</feature>
<feature type="region of interest" description="Disordered" evidence="1">
    <location>
        <begin position="596"/>
        <end position="617"/>
    </location>
</feature>
<name>A0A329QRB5_9ACTN</name>
<feature type="region of interest" description="Disordered" evidence="1">
    <location>
        <begin position="316"/>
        <end position="476"/>
    </location>
</feature>
<evidence type="ECO:0000313" key="3">
    <source>
        <dbReference type="EMBL" id="RAW14743.1"/>
    </source>
</evidence>
<feature type="region of interest" description="Disordered" evidence="1">
    <location>
        <begin position="781"/>
        <end position="814"/>
    </location>
</feature>
<feature type="compositionally biased region" description="Low complexity" evidence="1">
    <location>
        <begin position="596"/>
        <end position="612"/>
    </location>
</feature>
<dbReference type="AlphaFoldDB" id="A0A329QRB5"/>
<feature type="compositionally biased region" description="Low complexity" evidence="1">
    <location>
        <begin position="368"/>
        <end position="385"/>
    </location>
</feature>
<reference evidence="3 4" key="1">
    <citation type="submission" date="2018-06" db="EMBL/GenBank/DDBJ databases">
        <title>Phytoactinopolyspora halophila sp. nov., a novel halophilic actinomycete isolated from a saline soil in China.</title>
        <authorList>
            <person name="Tang S.-K."/>
        </authorList>
    </citation>
    <scope>NUCLEOTIDE SEQUENCE [LARGE SCALE GENOMIC DNA]</scope>
    <source>
        <strain evidence="3 4">YIM 96934</strain>
    </source>
</reference>
<dbReference type="InterPro" id="IPR003615">
    <property type="entry name" value="HNH_nuc"/>
</dbReference>
<evidence type="ECO:0000259" key="2">
    <source>
        <dbReference type="SMART" id="SM00507"/>
    </source>
</evidence>
<gene>
    <name evidence="3" type="ORF">DPM12_09575</name>
</gene>
<evidence type="ECO:0000313" key="4">
    <source>
        <dbReference type="Proteomes" id="UP000250462"/>
    </source>
</evidence>
<feature type="compositionally biased region" description="Pro residues" evidence="1">
    <location>
        <begin position="7"/>
        <end position="20"/>
    </location>
</feature>
<feature type="compositionally biased region" description="Gly residues" evidence="1">
    <location>
        <begin position="352"/>
        <end position="367"/>
    </location>
</feature>
<dbReference type="EMBL" id="QMIG01000007">
    <property type="protein sequence ID" value="RAW14743.1"/>
    <property type="molecule type" value="Genomic_DNA"/>
</dbReference>
<keyword evidence="4" id="KW-1185">Reference proteome</keyword>
<proteinExistence type="predicted"/>
<accession>A0A329QRB5</accession>
<dbReference type="Gene3D" id="1.10.30.50">
    <property type="match status" value="1"/>
</dbReference>
<feature type="compositionally biased region" description="Polar residues" evidence="1">
    <location>
        <begin position="782"/>
        <end position="804"/>
    </location>
</feature>